<evidence type="ECO:0000256" key="1">
    <source>
        <dbReference type="SAM" id="Phobius"/>
    </source>
</evidence>
<reference evidence="2 3" key="1">
    <citation type="submission" date="2018-10" db="EMBL/GenBank/DDBJ databases">
        <title>Effects of UV and annual dynamics of microbial communities in freshwater RAS systems.</title>
        <authorList>
            <person name="Bekkelund A.K."/>
            <person name="Hansen B.R."/>
            <person name="Stokken H."/>
            <person name="Eriksen B.F."/>
            <person name="Kashulin N.A."/>
        </authorList>
    </citation>
    <scope>NUCLEOTIDE SEQUENCE [LARGE SCALE GENOMIC DNA]</scope>
    <source>
        <strain evidence="2 3">BHSEK</strain>
    </source>
</reference>
<gene>
    <name evidence="2" type="ORF">D9M09_15550</name>
</gene>
<dbReference type="RefSeq" id="WP_121669807.1">
    <property type="nucleotide sequence ID" value="NZ_CP033019.1"/>
</dbReference>
<organism evidence="2 3">
    <name type="scientific">Janthinobacterium agaricidamnosum</name>
    <dbReference type="NCBI Taxonomy" id="55508"/>
    <lineage>
        <taxon>Bacteria</taxon>
        <taxon>Pseudomonadati</taxon>
        <taxon>Pseudomonadota</taxon>
        <taxon>Betaproteobacteria</taxon>
        <taxon>Burkholderiales</taxon>
        <taxon>Oxalobacteraceae</taxon>
        <taxon>Janthinobacterium</taxon>
    </lineage>
</organism>
<keyword evidence="1" id="KW-0812">Transmembrane</keyword>
<feature type="transmembrane region" description="Helical" evidence="1">
    <location>
        <begin position="12"/>
        <end position="33"/>
    </location>
</feature>
<name>A0A3G2EDB1_9BURK</name>
<keyword evidence="1" id="KW-0472">Membrane</keyword>
<keyword evidence="1" id="KW-1133">Transmembrane helix</keyword>
<sequence>MRKLLTAILRFLLRHALQFALFIVILLAGRLLLAEWRSYSAGSEAVAALRQASGSADSHGASLATAATDRINALRLASQASIATRLTEVQAQLTALRARQQPSLFTIPLPDTHTLALHAQDEATRRVEIEVLAQEARYLSALQAAIGGEDARQTLARLHAEHVRAYAALQNNGRQRRQLEAQHPVAARLPGSDAYAQLSQLDAEGQRLRDTNLQAYQAWLAQRARTSNATNITRPAPFAVDNAALAGALAPVQKAIAAGEEQLARNWIARWRAPVLDVAPTAALLVLSAILLPAAIKAFFYFVLAPIASRLKPLSIAHALGVTATALPLPPDGQSRISAVSQGLLLQPGQRMLIHPEYLQSSPVGTHKRTQWLLDWRFPFTSLAAGMAALTRLESDVTASVTISASDDPLLEVAVVHLPAGSALVFQPRGLVGLVCDAGQPLAISSHWRLGSLHAWLTLQLRFIVFRGPVTLIVRGCRGVRLERAGQGRSISQSATLGFSTDVLYSTMRSETFLPYLRGQQALLNDRFDGGNGVYLYEETPRHGKQPGKVGSWFEGFTDAILKVFGI</sequence>
<keyword evidence="3" id="KW-1185">Reference proteome</keyword>
<dbReference type="EMBL" id="CP033019">
    <property type="protein sequence ID" value="AYM77055.1"/>
    <property type="molecule type" value="Genomic_DNA"/>
</dbReference>
<evidence type="ECO:0000313" key="3">
    <source>
        <dbReference type="Proteomes" id="UP000279594"/>
    </source>
</evidence>
<proteinExistence type="predicted"/>
<protein>
    <submittedName>
        <fullName evidence="2">Uncharacterized protein</fullName>
    </submittedName>
</protein>
<dbReference type="Proteomes" id="UP000279594">
    <property type="component" value="Chromosome"/>
</dbReference>
<evidence type="ECO:0000313" key="2">
    <source>
        <dbReference type="EMBL" id="AYM77055.1"/>
    </source>
</evidence>
<accession>A0A3G2EDB1</accession>
<feature type="transmembrane region" description="Helical" evidence="1">
    <location>
        <begin position="282"/>
        <end position="304"/>
    </location>
</feature>
<dbReference type="AlphaFoldDB" id="A0A3G2EDB1"/>